<dbReference type="EMBL" id="JACHHQ010000003">
    <property type="protein sequence ID" value="MBB5199804.1"/>
    <property type="molecule type" value="Genomic_DNA"/>
</dbReference>
<keyword evidence="2" id="KW-1003">Cell membrane</keyword>
<evidence type="ECO:0000256" key="5">
    <source>
        <dbReference type="ARBA" id="ARBA00023136"/>
    </source>
</evidence>
<feature type="transmembrane region" description="Helical" evidence="6">
    <location>
        <begin position="42"/>
        <end position="66"/>
    </location>
</feature>
<evidence type="ECO:0000313" key="8">
    <source>
        <dbReference type="Proteomes" id="UP000571084"/>
    </source>
</evidence>
<keyword evidence="3 6" id="KW-0812">Transmembrane</keyword>
<keyword evidence="4 6" id="KW-1133">Transmembrane helix</keyword>
<dbReference type="AlphaFoldDB" id="A0A840RSY8"/>
<evidence type="ECO:0000256" key="2">
    <source>
        <dbReference type="ARBA" id="ARBA00022475"/>
    </source>
</evidence>
<organism evidence="7 8">
    <name type="scientific">Glaciimonas immobilis</name>
    <dbReference type="NCBI Taxonomy" id="728004"/>
    <lineage>
        <taxon>Bacteria</taxon>
        <taxon>Pseudomonadati</taxon>
        <taxon>Pseudomonadota</taxon>
        <taxon>Betaproteobacteria</taxon>
        <taxon>Burkholderiales</taxon>
        <taxon>Oxalobacteraceae</taxon>
        <taxon>Glaciimonas</taxon>
    </lineage>
</organism>
<protein>
    <submittedName>
        <fullName evidence="7">Fructose transport system permease protein</fullName>
    </submittedName>
</protein>
<evidence type="ECO:0000256" key="1">
    <source>
        <dbReference type="ARBA" id="ARBA00004651"/>
    </source>
</evidence>
<sequence>MKRYLDHLPPLSSLGPCIALLVACLFFSTQSDRFLSGQNFSLILQQVMVVGVIAIGQTLIILTAGIDLSCGMAMALGSVVMTKFATDHGVHPYLAVMCGLLACTLVGYLNGALVTKVRLPAFIVTLGTMNIVFAITQVYSGAQTVTNLPDALLFFGNTFQVGQTNITYGTVLMLGLYLLTWFYLRDTAPGRHIYAVGNNREAARLTGIATDRVLMNVYMLAGLLYGIAALLSVARMGVGDPQAGQTDNLDSITAVVLGGTSLFGGRGMIGGTLIGVMIVGVFRNGLTLMGVPSVFQVMVTGILVILAVATDQFTHKKG</sequence>
<keyword evidence="5 6" id="KW-0472">Membrane</keyword>
<dbReference type="Proteomes" id="UP000571084">
    <property type="component" value="Unassembled WGS sequence"/>
</dbReference>
<name>A0A840RSY8_9BURK</name>
<dbReference type="CDD" id="cd06579">
    <property type="entry name" value="TM_PBP1_transp_AraH_like"/>
    <property type="match status" value="1"/>
</dbReference>
<feature type="transmembrane region" description="Helical" evidence="6">
    <location>
        <begin position="166"/>
        <end position="184"/>
    </location>
</feature>
<comment type="caution">
    <text evidence="7">The sequence shown here is derived from an EMBL/GenBank/DDBJ whole genome shotgun (WGS) entry which is preliminary data.</text>
</comment>
<dbReference type="PANTHER" id="PTHR32196:SF72">
    <property type="entry name" value="RIBOSE IMPORT PERMEASE PROTEIN RBSC"/>
    <property type="match status" value="1"/>
</dbReference>
<feature type="transmembrane region" description="Helical" evidence="6">
    <location>
        <begin position="286"/>
        <end position="309"/>
    </location>
</feature>
<evidence type="ECO:0000313" key="7">
    <source>
        <dbReference type="EMBL" id="MBB5199804.1"/>
    </source>
</evidence>
<gene>
    <name evidence="7" type="ORF">HNR39_001636</name>
</gene>
<dbReference type="Pfam" id="PF02653">
    <property type="entry name" value="BPD_transp_2"/>
    <property type="match status" value="1"/>
</dbReference>
<feature type="transmembrane region" description="Helical" evidence="6">
    <location>
        <begin position="213"/>
        <end position="234"/>
    </location>
</feature>
<evidence type="ECO:0000256" key="6">
    <source>
        <dbReference type="SAM" id="Phobius"/>
    </source>
</evidence>
<dbReference type="RefSeq" id="WP_168056180.1">
    <property type="nucleotide sequence ID" value="NZ_JAAOZT010000009.1"/>
</dbReference>
<dbReference type="InterPro" id="IPR001851">
    <property type="entry name" value="ABC_transp_permease"/>
</dbReference>
<feature type="transmembrane region" description="Helical" evidence="6">
    <location>
        <begin position="121"/>
        <end position="139"/>
    </location>
</feature>
<dbReference type="GO" id="GO:0022857">
    <property type="term" value="F:transmembrane transporter activity"/>
    <property type="evidence" value="ECO:0007669"/>
    <property type="project" value="InterPro"/>
</dbReference>
<evidence type="ECO:0000256" key="3">
    <source>
        <dbReference type="ARBA" id="ARBA00022692"/>
    </source>
</evidence>
<evidence type="ECO:0000256" key="4">
    <source>
        <dbReference type="ARBA" id="ARBA00022989"/>
    </source>
</evidence>
<feature type="transmembrane region" description="Helical" evidence="6">
    <location>
        <begin position="90"/>
        <end position="109"/>
    </location>
</feature>
<proteinExistence type="predicted"/>
<feature type="transmembrane region" description="Helical" evidence="6">
    <location>
        <begin position="12"/>
        <end position="30"/>
    </location>
</feature>
<dbReference type="GO" id="GO:0005886">
    <property type="term" value="C:plasma membrane"/>
    <property type="evidence" value="ECO:0007669"/>
    <property type="project" value="UniProtKB-SubCell"/>
</dbReference>
<comment type="subcellular location">
    <subcellularLocation>
        <location evidence="1">Cell membrane</location>
        <topology evidence="1">Multi-pass membrane protein</topology>
    </subcellularLocation>
</comment>
<accession>A0A840RSY8</accession>
<dbReference type="PROSITE" id="PS51257">
    <property type="entry name" value="PROKAR_LIPOPROTEIN"/>
    <property type="match status" value="1"/>
</dbReference>
<keyword evidence="8" id="KW-1185">Reference proteome</keyword>
<feature type="transmembrane region" description="Helical" evidence="6">
    <location>
        <begin position="254"/>
        <end position="279"/>
    </location>
</feature>
<reference evidence="7 8" key="1">
    <citation type="submission" date="2020-08" db="EMBL/GenBank/DDBJ databases">
        <title>Genomic Encyclopedia of Type Strains, Phase IV (KMG-IV): sequencing the most valuable type-strain genomes for metagenomic binning, comparative biology and taxonomic classification.</title>
        <authorList>
            <person name="Goeker M."/>
        </authorList>
    </citation>
    <scope>NUCLEOTIDE SEQUENCE [LARGE SCALE GENOMIC DNA]</scope>
    <source>
        <strain evidence="7 8">DSM 23240</strain>
    </source>
</reference>
<dbReference type="PANTHER" id="PTHR32196">
    <property type="entry name" value="ABC TRANSPORTER PERMEASE PROTEIN YPHD-RELATED-RELATED"/>
    <property type="match status" value="1"/>
</dbReference>